<dbReference type="EMBL" id="JAGKHQ010000017">
    <property type="protein sequence ID" value="KAG7490685.1"/>
    <property type="molecule type" value="Genomic_DNA"/>
</dbReference>
<comment type="caution">
    <text evidence="2">The sequence shown here is derived from an EMBL/GenBank/DDBJ whole genome shotgun (WGS) entry which is preliminary data.</text>
</comment>
<protein>
    <submittedName>
        <fullName evidence="2">Uncharacterized protein</fullName>
    </submittedName>
</protein>
<keyword evidence="1" id="KW-0472">Membrane</keyword>
<name>A0AAV6QHL4_SOLSE</name>
<evidence type="ECO:0000256" key="1">
    <source>
        <dbReference type="SAM" id="Phobius"/>
    </source>
</evidence>
<evidence type="ECO:0000313" key="2">
    <source>
        <dbReference type="EMBL" id="KAG7490685.1"/>
    </source>
</evidence>
<dbReference type="AlphaFoldDB" id="A0AAV6QHL4"/>
<sequence>MRYLFLIHITWTVVNSYSAYMFVFYRLREFEITRDLGQDPLSFIVLLLESTQCHQLYINSIFEPLEPPPRW</sequence>
<keyword evidence="1" id="KW-1133">Transmembrane helix</keyword>
<keyword evidence="3" id="KW-1185">Reference proteome</keyword>
<accession>A0AAV6QHL4</accession>
<dbReference type="Proteomes" id="UP000693946">
    <property type="component" value="Linkage Group LG5"/>
</dbReference>
<feature type="transmembrane region" description="Helical" evidence="1">
    <location>
        <begin position="6"/>
        <end position="25"/>
    </location>
</feature>
<evidence type="ECO:0000313" key="3">
    <source>
        <dbReference type="Proteomes" id="UP000693946"/>
    </source>
</evidence>
<gene>
    <name evidence="2" type="ORF">JOB18_040390</name>
</gene>
<proteinExistence type="predicted"/>
<reference evidence="2 3" key="1">
    <citation type="journal article" date="2021" name="Sci. Rep.">
        <title>Chromosome anchoring in Senegalese sole (Solea senegalensis) reveals sex-associated markers and genome rearrangements in flatfish.</title>
        <authorList>
            <person name="Guerrero-Cozar I."/>
            <person name="Gomez-Garrido J."/>
            <person name="Berbel C."/>
            <person name="Martinez-Blanch J.F."/>
            <person name="Alioto T."/>
            <person name="Claros M.G."/>
            <person name="Gagnaire P.A."/>
            <person name="Manchado M."/>
        </authorList>
    </citation>
    <scope>NUCLEOTIDE SEQUENCE [LARGE SCALE GENOMIC DNA]</scope>
    <source>
        <strain evidence="2">Sse05_10M</strain>
    </source>
</reference>
<keyword evidence="1" id="KW-0812">Transmembrane</keyword>
<organism evidence="2 3">
    <name type="scientific">Solea senegalensis</name>
    <name type="common">Senegalese sole</name>
    <dbReference type="NCBI Taxonomy" id="28829"/>
    <lineage>
        <taxon>Eukaryota</taxon>
        <taxon>Metazoa</taxon>
        <taxon>Chordata</taxon>
        <taxon>Craniata</taxon>
        <taxon>Vertebrata</taxon>
        <taxon>Euteleostomi</taxon>
        <taxon>Actinopterygii</taxon>
        <taxon>Neopterygii</taxon>
        <taxon>Teleostei</taxon>
        <taxon>Neoteleostei</taxon>
        <taxon>Acanthomorphata</taxon>
        <taxon>Carangaria</taxon>
        <taxon>Pleuronectiformes</taxon>
        <taxon>Pleuronectoidei</taxon>
        <taxon>Soleidae</taxon>
        <taxon>Solea</taxon>
    </lineage>
</organism>